<proteinExistence type="predicted"/>
<comment type="caution">
    <text evidence="1">The sequence shown here is derived from an EMBL/GenBank/DDBJ whole genome shotgun (WGS) entry which is preliminary data.</text>
</comment>
<evidence type="ECO:0000313" key="2">
    <source>
        <dbReference type="Proteomes" id="UP001153678"/>
    </source>
</evidence>
<name>A0A9W4WQU5_9GLOM</name>
<sequence length="118" mass="14135">MHDDLKFTNERVITMKILLNVYSTFPKQAVTINTYPTREKMKENDYIMKASINTSESIIIAHKFDINNLKEENSYLKRNLQRKCRKIKRNSKSYRYYVTNTSSEYLYDFCIKTSLINL</sequence>
<protein>
    <submittedName>
        <fullName evidence="1">15209_t:CDS:1</fullName>
    </submittedName>
</protein>
<gene>
    <name evidence="1" type="ORF">FWILDA_LOCUS5405</name>
</gene>
<dbReference type="EMBL" id="CAMKVN010000895">
    <property type="protein sequence ID" value="CAI2172091.1"/>
    <property type="molecule type" value="Genomic_DNA"/>
</dbReference>
<dbReference type="Proteomes" id="UP001153678">
    <property type="component" value="Unassembled WGS sequence"/>
</dbReference>
<dbReference type="AlphaFoldDB" id="A0A9W4WQU5"/>
<reference evidence="1" key="1">
    <citation type="submission" date="2022-08" db="EMBL/GenBank/DDBJ databases">
        <authorList>
            <person name="Kallberg Y."/>
            <person name="Tangrot J."/>
            <person name="Rosling A."/>
        </authorList>
    </citation>
    <scope>NUCLEOTIDE SEQUENCE</scope>
    <source>
        <strain evidence="1">Wild A</strain>
    </source>
</reference>
<keyword evidence="2" id="KW-1185">Reference proteome</keyword>
<accession>A0A9W4WQU5</accession>
<organism evidence="1 2">
    <name type="scientific">Funneliformis geosporum</name>
    <dbReference type="NCBI Taxonomy" id="1117311"/>
    <lineage>
        <taxon>Eukaryota</taxon>
        <taxon>Fungi</taxon>
        <taxon>Fungi incertae sedis</taxon>
        <taxon>Mucoromycota</taxon>
        <taxon>Glomeromycotina</taxon>
        <taxon>Glomeromycetes</taxon>
        <taxon>Glomerales</taxon>
        <taxon>Glomeraceae</taxon>
        <taxon>Funneliformis</taxon>
    </lineage>
</organism>
<evidence type="ECO:0000313" key="1">
    <source>
        <dbReference type="EMBL" id="CAI2172091.1"/>
    </source>
</evidence>